<keyword evidence="5" id="KW-1185">Reference proteome</keyword>
<dbReference type="PANTHER" id="PTHR30055:SF226">
    <property type="entry name" value="HTH-TYPE TRANSCRIPTIONAL REGULATOR PKSA"/>
    <property type="match status" value="1"/>
</dbReference>
<dbReference type="Proteomes" id="UP001304125">
    <property type="component" value="Chromosome"/>
</dbReference>
<feature type="DNA-binding region" description="H-T-H motif" evidence="2">
    <location>
        <begin position="37"/>
        <end position="56"/>
    </location>
</feature>
<dbReference type="Gene3D" id="1.10.357.10">
    <property type="entry name" value="Tetracycline Repressor, domain 2"/>
    <property type="match status" value="1"/>
</dbReference>
<dbReference type="GO" id="GO:0003700">
    <property type="term" value="F:DNA-binding transcription factor activity"/>
    <property type="evidence" value="ECO:0007669"/>
    <property type="project" value="TreeGrafter"/>
</dbReference>
<organism evidence="4 5">
    <name type="scientific">Demequina capsici</name>
    <dbReference type="NCBI Taxonomy" id="3075620"/>
    <lineage>
        <taxon>Bacteria</taxon>
        <taxon>Bacillati</taxon>
        <taxon>Actinomycetota</taxon>
        <taxon>Actinomycetes</taxon>
        <taxon>Micrococcales</taxon>
        <taxon>Demequinaceae</taxon>
        <taxon>Demequina</taxon>
    </lineage>
</organism>
<dbReference type="Gene3D" id="1.10.10.60">
    <property type="entry name" value="Homeodomain-like"/>
    <property type="match status" value="1"/>
</dbReference>
<dbReference type="PROSITE" id="PS50977">
    <property type="entry name" value="HTH_TETR_2"/>
    <property type="match status" value="1"/>
</dbReference>
<proteinExistence type="predicted"/>
<accession>A0AA96F4H0</accession>
<dbReference type="PANTHER" id="PTHR30055">
    <property type="entry name" value="HTH-TYPE TRANSCRIPTIONAL REGULATOR RUTR"/>
    <property type="match status" value="1"/>
</dbReference>
<reference evidence="4 5" key="1">
    <citation type="submission" date="2023-09" db="EMBL/GenBank/DDBJ databases">
        <title>Demequina sp. a novel bacteria isolated from Capsicum annuum.</title>
        <authorList>
            <person name="Humaira Z."/>
            <person name="Lee J."/>
            <person name="Cho D."/>
        </authorList>
    </citation>
    <scope>NUCLEOTIDE SEQUENCE [LARGE SCALE GENOMIC DNA]</scope>
    <source>
        <strain evidence="4 5">OYTSA14</strain>
    </source>
</reference>
<evidence type="ECO:0000259" key="3">
    <source>
        <dbReference type="PROSITE" id="PS50977"/>
    </source>
</evidence>
<dbReference type="SUPFAM" id="SSF46689">
    <property type="entry name" value="Homeodomain-like"/>
    <property type="match status" value="1"/>
</dbReference>
<feature type="domain" description="HTH tetR-type" evidence="3">
    <location>
        <begin position="14"/>
        <end position="74"/>
    </location>
</feature>
<dbReference type="PRINTS" id="PR00455">
    <property type="entry name" value="HTHTETR"/>
</dbReference>
<dbReference type="GO" id="GO:0000976">
    <property type="term" value="F:transcription cis-regulatory region binding"/>
    <property type="evidence" value="ECO:0007669"/>
    <property type="project" value="TreeGrafter"/>
</dbReference>
<evidence type="ECO:0000256" key="1">
    <source>
        <dbReference type="ARBA" id="ARBA00023125"/>
    </source>
</evidence>
<dbReference type="InterPro" id="IPR009057">
    <property type="entry name" value="Homeodomain-like_sf"/>
</dbReference>
<evidence type="ECO:0000313" key="5">
    <source>
        <dbReference type="Proteomes" id="UP001304125"/>
    </source>
</evidence>
<dbReference type="Pfam" id="PF00440">
    <property type="entry name" value="TetR_N"/>
    <property type="match status" value="1"/>
</dbReference>
<dbReference type="RefSeq" id="WP_313496584.1">
    <property type="nucleotide sequence ID" value="NZ_CP134879.1"/>
</dbReference>
<sequence>MPRIDAPTVAEHHALRRSALLEAGRTLLANDGPDAVTPKAVGAAAGIARSSVYQYFPSAAELMAAIVEDAFAQANAVLRDALDEADSPTGRLDAYLRTSLALATGHSHSIFDGVDLTTLPGHTLARIDELHREQMEPLLTAIRECGAREPGIAAQLVGGMLSAAARAVQLGADPADAERTLLEAVHHGPVPHPPAAD</sequence>
<dbReference type="AlphaFoldDB" id="A0AA96F4H0"/>
<gene>
    <name evidence="4" type="ORF">RN606_09365</name>
</gene>
<dbReference type="InterPro" id="IPR001647">
    <property type="entry name" value="HTH_TetR"/>
</dbReference>
<dbReference type="EMBL" id="CP134879">
    <property type="protein sequence ID" value="WNM23574.1"/>
    <property type="molecule type" value="Genomic_DNA"/>
</dbReference>
<evidence type="ECO:0000313" key="4">
    <source>
        <dbReference type="EMBL" id="WNM23574.1"/>
    </source>
</evidence>
<keyword evidence="1 2" id="KW-0238">DNA-binding</keyword>
<name>A0AA96F4H0_9MICO</name>
<protein>
    <submittedName>
        <fullName evidence="4">TetR/AcrR family transcriptional regulator</fullName>
    </submittedName>
</protein>
<dbReference type="InterPro" id="IPR050109">
    <property type="entry name" value="HTH-type_TetR-like_transc_reg"/>
</dbReference>
<evidence type="ECO:0000256" key="2">
    <source>
        <dbReference type="PROSITE-ProRule" id="PRU00335"/>
    </source>
</evidence>